<protein>
    <submittedName>
        <fullName evidence="1">Uncharacterized protein</fullName>
    </submittedName>
</protein>
<gene>
    <name evidence="1" type="ORF">N4261_09925</name>
</gene>
<reference evidence="1" key="1">
    <citation type="submission" date="2022-10" db="EMBL/GenBank/DDBJ databases">
        <title>Characterization and whole genome sequencing of a new Roseateles species, isolated from fresh water.</title>
        <authorList>
            <person name="Guliayeva D.Y."/>
            <person name="Akhremchuk A.E."/>
            <person name="Sikolenko M.A."/>
            <person name="Valentovich L.N."/>
            <person name="Sidarenka A.V."/>
        </authorList>
    </citation>
    <scope>NUCLEOTIDE SEQUENCE</scope>
    <source>
        <strain evidence="1">BIM B-1768</strain>
    </source>
</reference>
<sequence>MIVMARRRMGGFVASGGPTHRIRGVRIELLRRVPLPLLKSPGRPHRTNPAAQPHRQACFRQRIFPMDKRALKILFDTYWSKDGWRSGARCPAEADFAFAKAQGVMFDPISPTHDESIERARAAAARLTPQAVGDAFVASLSTRRLDWRSALGSYCMARRVPTHPATDGVICNVCGLYTSGEEEDLNVYNFERLKWGGVRHAYPVYAALDLELLLREPLPSPTSEDVALLRKILAAIDSAPAGTTSAMLHRKLPASLKANKAERDALIGMLGHCGALSTAAHPGHRAGFVRYVDRATPPRHFVDMPYPVSWWKRSDGIEPSSVQEFFGHLL</sequence>
<evidence type="ECO:0000313" key="1">
    <source>
        <dbReference type="EMBL" id="UXH80168.1"/>
    </source>
</evidence>
<organism evidence="1 2">
    <name type="scientific">Roseateles amylovorans</name>
    <dbReference type="NCBI Taxonomy" id="2978473"/>
    <lineage>
        <taxon>Bacteria</taxon>
        <taxon>Pseudomonadati</taxon>
        <taxon>Pseudomonadota</taxon>
        <taxon>Betaproteobacteria</taxon>
        <taxon>Burkholderiales</taxon>
        <taxon>Sphaerotilaceae</taxon>
        <taxon>Roseateles</taxon>
    </lineage>
</organism>
<proteinExistence type="predicted"/>
<dbReference type="EMBL" id="CP104562">
    <property type="protein sequence ID" value="UXH80168.1"/>
    <property type="molecule type" value="Genomic_DNA"/>
</dbReference>
<name>A0ABY6B757_9BURK</name>
<accession>A0ABY6B757</accession>
<dbReference type="Proteomes" id="UP001064933">
    <property type="component" value="Chromosome"/>
</dbReference>
<evidence type="ECO:0000313" key="2">
    <source>
        <dbReference type="Proteomes" id="UP001064933"/>
    </source>
</evidence>
<keyword evidence="2" id="KW-1185">Reference proteome</keyword>
<dbReference type="RefSeq" id="WP_261759986.1">
    <property type="nucleotide sequence ID" value="NZ_CP104562.2"/>
</dbReference>